<name>A0ABR7WFZ3_9ACTN</name>
<reference evidence="1 2" key="1">
    <citation type="submission" date="2020-09" db="EMBL/GenBank/DDBJ databases">
        <title>Novel species in genus Gordonia.</title>
        <authorList>
            <person name="Zhang G."/>
        </authorList>
    </citation>
    <scope>NUCLEOTIDE SEQUENCE [LARGE SCALE GENOMIC DNA]</scope>
    <source>
        <strain evidence="1 2">ON-33</strain>
    </source>
</reference>
<sequence length="180" mass="18827">MDIDTAPGAAATLVLPISGSGQLVGRTAAGTEITVETAGWSVLDSFVERFAPGIAADLDHRFADLVAEWESTPATVVYSVADGHDVLVGLSYQTAPAEILRAVWSGLCVAIARDLRDNEIDGPVEIHSDHPGADVLADRLAGLGVVVDPRGRSADLTEVARREQLDFLVRTVATTAQGAV</sequence>
<proteinExistence type="predicted"/>
<dbReference type="EMBL" id="JACWMS010000003">
    <property type="protein sequence ID" value="MBD1321481.1"/>
    <property type="molecule type" value="Genomic_DNA"/>
</dbReference>
<keyword evidence="2" id="KW-1185">Reference proteome</keyword>
<evidence type="ECO:0000313" key="2">
    <source>
        <dbReference type="Proteomes" id="UP000602395"/>
    </source>
</evidence>
<evidence type="ECO:0000313" key="1">
    <source>
        <dbReference type="EMBL" id="MBD1321481.1"/>
    </source>
</evidence>
<protein>
    <submittedName>
        <fullName evidence="1">Uncharacterized protein</fullName>
    </submittedName>
</protein>
<dbReference type="Proteomes" id="UP000602395">
    <property type="component" value="Unassembled WGS sequence"/>
</dbReference>
<organism evidence="1 2">
    <name type="scientific">Gordonia hankookensis</name>
    <dbReference type="NCBI Taxonomy" id="589403"/>
    <lineage>
        <taxon>Bacteria</taxon>
        <taxon>Bacillati</taxon>
        <taxon>Actinomycetota</taxon>
        <taxon>Actinomycetes</taxon>
        <taxon>Mycobacteriales</taxon>
        <taxon>Gordoniaceae</taxon>
        <taxon>Gordonia</taxon>
    </lineage>
</organism>
<dbReference type="RefSeq" id="WP_190267987.1">
    <property type="nucleotide sequence ID" value="NZ_JACWMS010000003.1"/>
</dbReference>
<gene>
    <name evidence="1" type="ORF">IDF66_17995</name>
</gene>
<comment type="caution">
    <text evidence="1">The sequence shown here is derived from an EMBL/GenBank/DDBJ whole genome shotgun (WGS) entry which is preliminary data.</text>
</comment>
<accession>A0ABR7WFZ3</accession>